<sequence>MTFKSGFVSIIGRPNVGKSTLMNKLIGEKIAIMSDKPQTTRNRIQSIYTSEDCQIIFIDTPGMHKPKHKLGEYMINTAKETLREVDVVLFVVDESKDIGPGDQFIMEQLREIKTPIILVMNKIDLMNPEQFKNLYEQFKDQNIFADIIGISALENANLNALVEKIKDFLEEGPQYFPGDMITDQPERVIVAEIIREKVLHYTDQEVPHGVAVEIMHMKPRKDSDIIDISATIYCERNSHKGIIIGKNGRKLKGIGKSARQDIERLLGTKVFLETWVKVKEDWRNNQSNLRNFGYE</sequence>
<dbReference type="Gene3D" id="3.40.50.300">
    <property type="entry name" value="P-loop containing nucleotide triphosphate hydrolases"/>
    <property type="match status" value="1"/>
</dbReference>
<evidence type="ECO:0000256" key="6">
    <source>
        <dbReference type="ARBA" id="ARBA00023134"/>
    </source>
</evidence>
<accession>A0A4R2TVV3</accession>
<dbReference type="FunFam" id="3.30.300.20:FF:000003">
    <property type="entry name" value="GTPase Era"/>
    <property type="match status" value="1"/>
</dbReference>
<dbReference type="GO" id="GO:0070181">
    <property type="term" value="F:small ribosomal subunit rRNA binding"/>
    <property type="evidence" value="ECO:0007669"/>
    <property type="project" value="UniProtKB-UniRule"/>
</dbReference>
<keyword evidence="12" id="KW-1185">Reference proteome</keyword>
<keyword evidence="8" id="KW-0963">Cytoplasm</keyword>
<comment type="similarity">
    <text evidence="1 8 9">Belongs to the TRAFAC class TrmE-Era-EngA-EngB-Septin-like GTPase superfamily. Era GTPase family.</text>
</comment>
<comment type="caution">
    <text evidence="11">The sequence shown here is derived from an EMBL/GenBank/DDBJ whole genome shotgun (WGS) entry which is preliminary data.</text>
</comment>
<dbReference type="InterPro" id="IPR005662">
    <property type="entry name" value="GTPase_Era-like"/>
</dbReference>
<evidence type="ECO:0000313" key="11">
    <source>
        <dbReference type="EMBL" id="TCQ08130.1"/>
    </source>
</evidence>
<keyword evidence="8" id="KW-0699">rRNA-binding</keyword>
<dbReference type="InterPro" id="IPR004044">
    <property type="entry name" value="KH_dom_type_2"/>
</dbReference>
<dbReference type="GO" id="GO:0005886">
    <property type="term" value="C:plasma membrane"/>
    <property type="evidence" value="ECO:0007669"/>
    <property type="project" value="UniProtKB-SubCell"/>
</dbReference>
<comment type="subunit">
    <text evidence="8">Monomer.</text>
</comment>
<keyword evidence="5 8" id="KW-0694">RNA-binding</keyword>
<feature type="region of interest" description="G5" evidence="9">
    <location>
        <begin position="150"/>
        <end position="152"/>
    </location>
</feature>
<dbReference type="AlphaFoldDB" id="A0A4R2TVV3"/>
<evidence type="ECO:0000313" key="12">
    <source>
        <dbReference type="Proteomes" id="UP000295504"/>
    </source>
</evidence>
<dbReference type="GO" id="GO:0003924">
    <property type="term" value="F:GTPase activity"/>
    <property type="evidence" value="ECO:0007669"/>
    <property type="project" value="UniProtKB-UniRule"/>
</dbReference>
<dbReference type="GO" id="GO:0043024">
    <property type="term" value="F:ribosomal small subunit binding"/>
    <property type="evidence" value="ECO:0007669"/>
    <property type="project" value="TreeGrafter"/>
</dbReference>
<dbReference type="NCBIfam" id="TIGR00231">
    <property type="entry name" value="small_GTP"/>
    <property type="match status" value="1"/>
</dbReference>
<dbReference type="PROSITE" id="PS51713">
    <property type="entry name" value="G_ERA"/>
    <property type="match status" value="1"/>
</dbReference>
<protein>
    <recommendedName>
        <fullName evidence="2 8">GTPase Era</fullName>
    </recommendedName>
</protein>
<proteinExistence type="inferred from homology"/>
<evidence type="ECO:0000256" key="5">
    <source>
        <dbReference type="ARBA" id="ARBA00022884"/>
    </source>
</evidence>
<dbReference type="InterPro" id="IPR027417">
    <property type="entry name" value="P-loop_NTPase"/>
</dbReference>
<dbReference type="InterPro" id="IPR030388">
    <property type="entry name" value="G_ERA_dom"/>
</dbReference>
<feature type="region of interest" description="G4" evidence="9">
    <location>
        <begin position="121"/>
        <end position="124"/>
    </location>
</feature>
<dbReference type="Pfam" id="PF01926">
    <property type="entry name" value="MMR_HSR1"/>
    <property type="match status" value="1"/>
</dbReference>
<feature type="region of interest" description="G3" evidence="9">
    <location>
        <begin position="59"/>
        <end position="62"/>
    </location>
</feature>
<evidence type="ECO:0000256" key="9">
    <source>
        <dbReference type="PROSITE-ProRule" id="PRU01050"/>
    </source>
</evidence>
<dbReference type="OrthoDB" id="9805918at2"/>
<keyword evidence="6 8" id="KW-0342">GTP-binding</keyword>
<gene>
    <name evidence="8" type="primary">era</name>
    <name evidence="11" type="ORF">EDD79_1001219</name>
</gene>
<reference evidence="11 12" key="1">
    <citation type="submission" date="2019-03" db="EMBL/GenBank/DDBJ databases">
        <title>Genomic Encyclopedia of Type Strains, Phase IV (KMG-IV): sequencing the most valuable type-strain genomes for metagenomic binning, comparative biology and taxonomic classification.</title>
        <authorList>
            <person name="Goeker M."/>
        </authorList>
    </citation>
    <scope>NUCLEOTIDE SEQUENCE [LARGE SCALE GENOMIC DNA]</scope>
    <source>
        <strain evidence="11 12">DSM 100013</strain>
    </source>
</reference>
<dbReference type="InterPro" id="IPR015946">
    <property type="entry name" value="KH_dom-like_a/b"/>
</dbReference>
<evidence type="ECO:0000256" key="3">
    <source>
        <dbReference type="ARBA" id="ARBA00022517"/>
    </source>
</evidence>
<evidence type="ECO:0000259" key="10">
    <source>
        <dbReference type="PROSITE" id="PS51713"/>
    </source>
</evidence>
<dbReference type="HAMAP" id="MF_00367">
    <property type="entry name" value="GTPase_Era"/>
    <property type="match status" value="1"/>
</dbReference>
<dbReference type="PANTHER" id="PTHR42698">
    <property type="entry name" value="GTPASE ERA"/>
    <property type="match status" value="1"/>
</dbReference>
<evidence type="ECO:0000256" key="1">
    <source>
        <dbReference type="ARBA" id="ARBA00007921"/>
    </source>
</evidence>
<dbReference type="GO" id="GO:0005829">
    <property type="term" value="C:cytosol"/>
    <property type="evidence" value="ECO:0007669"/>
    <property type="project" value="TreeGrafter"/>
</dbReference>
<keyword evidence="4 8" id="KW-0547">Nucleotide-binding</keyword>
<keyword evidence="3 8" id="KW-0690">Ribosome biogenesis</keyword>
<feature type="binding site" evidence="8">
    <location>
        <begin position="12"/>
        <end position="19"/>
    </location>
    <ligand>
        <name>GTP</name>
        <dbReference type="ChEBI" id="CHEBI:37565"/>
    </ligand>
</feature>
<dbReference type="Proteomes" id="UP000295504">
    <property type="component" value="Unassembled WGS sequence"/>
</dbReference>
<name>A0A4R2TVV3_9FIRM</name>
<evidence type="ECO:0000256" key="4">
    <source>
        <dbReference type="ARBA" id="ARBA00022741"/>
    </source>
</evidence>
<dbReference type="InterPro" id="IPR005225">
    <property type="entry name" value="Small_GTP-bd"/>
</dbReference>
<evidence type="ECO:0000256" key="2">
    <source>
        <dbReference type="ARBA" id="ARBA00020484"/>
    </source>
</evidence>
<dbReference type="InterPro" id="IPR009019">
    <property type="entry name" value="KH_sf_prok-type"/>
</dbReference>
<feature type="region of interest" description="G1" evidence="9">
    <location>
        <begin position="12"/>
        <end position="19"/>
    </location>
</feature>
<dbReference type="EMBL" id="SLYC01000001">
    <property type="protein sequence ID" value="TCQ08130.1"/>
    <property type="molecule type" value="Genomic_DNA"/>
</dbReference>
<dbReference type="CDD" id="cd22534">
    <property type="entry name" value="KH-II_Era"/>
    <property type="match status" value="1"/>
</dbReference>
<feature type="binding site" evidence="8">
    <location>
        <begin position="59"/>
        <end position="63"/>
    </location>
    <ligand>
        <name>GTP</name>
        <dbReference type="ChEBI" id="CHEBI:37565"/>
    </ligand>
</feature>
<dbReference type="PANTHER" id="PTHR42698:SF1">
    <property type="entry name" value="GTPASE ERA, MITOCHONDRIAL"/>
    <property type="match status" value="1"/>
</dbReference>
<comment type="function">
    <text evidence="8">An essential GTPase that binds both GDP and GTP, with rapid nucleotide exchange. Plays a role in 16S rRNA processing and 30S ribosomal subunit biogenesis and possibly also in cell cycle regulation and energy metabolism.</text>
</comment>
<dbReference type="SUPFAM" id="SSF54814">
    <property type="entry name" value="Prokaryotic type KH domain (KH-domain type II)"/>
    <property type="match status" value="1"/>
</dbReference>
<dbReference type="Pfam" id="PF07650">
    <property type="entry name" value="KH_2"/>
    <property type="match status" value="1"/>
</dbReference>
<feature type="region of interest" description="G2" evidence="9">
    <location>
        <begin position="38"/>
        <end position="42"/>
    </location>
</feature>
<organism evidence="11 12">
    <name type="scientific">Serpentinicella alkaliphila</name>
    <dbReference type="NCBI Taxonomy" id="1734049"/>
    <lineage>
        <taxon>Bacteria</taxon>
        <taxon>Bacillati</taxon>
        <taxon>Bacillota</taxon>
        <taxon>Clostridia</taxon>
        <taxon>Peptostreptococcales</taxon>
        <taxon>Natronincolaceae</taxon>
        <taxon>Serpentinicella</taxon>
    </lineage>
</organism>
<keyword evidence="8" id="KW-1003">Cell membrane</keyword>
<evidence type="ECO:0000256" key="8">
    <source>
        <dbReference type="HAMAP-Rule" id="MF_00367"/>
    </source>
</evidence>
<dbReference type="Gene3D" id="3.30.300.20">
    <property type="match status" value="1"/>
</dbReference>
<dbReference type="CDD" id="cd04163">
    <property type="entry name" value="Era"/>
    <property type="match status" value="1"/>
</dbReference>
<dbReference type="RefSeq" id="WP_132847292.1">
    <property type="nucleotide sequence ID" value="NZ_CP058648.1"/>
</dbReference>
<dbReference type="GO" id="GO:0005525">
    <property type="term" value="F:GTP binding"/>
    <property type="evidence" value="ECO:0007669"/>
    <property type="project" value="UniProtKB-UniRule"/>
</dbReference>
<evidence type="ECO:0000256" key="7">
    <source>
        <dbReference type="ARBA" id="ARBA00023136"/>
    </source>
</evidence>
<dbReference type="GO" id="GO:0000028">
    <property type="term" value="P:ribosomal small subunit assembly"/>
    <property type="evidence" value="ECO:0007669"/>
    <property type="project" value="TreeGrafter"/>
</dbReference>
<dbReference type="NCBIfam" id="TIGR00436">
    <property type="entry name" value="era"/>
    <property type="match status" value="1"/>
</dbReference>
<comment type="subcellular location">
    <subcellularLocation>
        <location evidence="8">Cytoplasm</location>
    </subcellularLocation>
    <subcellularLocation>
        <location evidence="8">Cell membrane</location>
        <topology evidence="8">Peripheral membrane protein</topology>
    </subcellularLocation>
</comment>
<feature type="binding site" evidence="8">
    <location>
        <begin position="121"/>
        <end position="124"/>
    </location>
    <ligand>
        <name>GTP</name>
        <dbReference type="ChEBI" id="CHEBI:37565"/>
    </ligand>
</feature>
<dbReference type="InterPro" id="IPR006073">
    <property type="entry name" value="GTP-bd"/>
</dbReference>
<keyword evidence="7 8" id="KW-0472">Membrane</keyword>
<dbReference type="FunFam" id="3.40.50.300:FF:000094">
    <property type="entry name" value="GTPase Era"/>
    <property type="match status" value="1"/>
</dbReference>
<feature type="domain" description="Era-type G" evidence="10">
    <location>
        <begin position="4"/>
        <end position="171"/>
    </location>
</feature>
<dbReference type="PRINTS" id="PR00326">
    <property type="entry name" value="GTP1OBG"/>
</dbReference>
<dbReference type="SUPFAM" id="SSF52540">
    <property type="entry name" value="P-loop containing nucleoside triphosphate hydrolases"/>
    <property type="match status" value="1"/>
</dbReference>
<dbReference type="NCBIfam" id="NF000908">
    <property type="entry name" value="PRK00089.1"/>
    <property type="match status" value="1"/>
</dbReference>